<evidence type="ECO:0000313" key="9">
    <source>
        <dbReference type="Proteomes" id="UP000198346"/>
    </source>
</evidence>
<accession>A0A239PVH0</accession>
<evidence type="ECO:0000256" key="1">
    <source>
        <dbReference type="ARBA" id="ARBA00004141"/>
    </source>
</evidence>
<dbReference type="Pfam" id="PF07690">
    <property type="entry name" value="MFS_1"/>
    <property type="match status" value="1"/>
</dbReference>
<reference evidence="8 9" key="1">
    <citation type="submission" date="2017-07" db="EMBL/GenBank/DDBJ databases">
        <authorList>
            <person name="Sun Z.S."/>
            <person name="Albrecht U."/>
            <person name="Echele G."/>
            <person name="Lee C.C."/>
        </authorList>
    </citation>
    <scope>NUCLEOTIDE SEQUENCE [LARGE SCALE GENOMIC DNA]</scope>
    <source>
        <strain evidence="8 9">CGMCC 1.12710</strain>
    </source>
</reference>
<gene>
    <name evidence="8" type="ORF">SAMN06297382_2078</name>
</gene>
<feature type="transmembrane region" description="Helical" evidence="6">
    <location>
        <begin position="366"/>
        <end position="386"/>
    </location>
</feature>
<comment type="subcellular location">
    <subcellularLocation>
        <location evidence="1">Membrane</location>
        <topology evidence="1">Multi-pass membrane protein</topology>
    </subcellularLocation>
</comment>
<dbReference type="EMBL" id="FZQA01000004">
    <property type="protein sequence ID" value="SNT74170.1"/>
    <property type="molecule type" value="Genomic_DNA"/>
</dbReference>
<evidence type="ECO:0000259" key="7">
    <source>
        <dbReference type="PROSITE" id="PS50850"/>
    </source>
</evidence>
<dbReference type="CDD" id="cd17328">
    <property type="entry name" value="MFS_spinster_like"/>
    <property type="match status" value="1"/>
</dbReference>
<dbReference type="PANTHER" id="PTHR23505">
    <property type="entry name" value="SPINSTER"/>
    <property type="match status" value="1"/>
</dbReference>
<dbReference type="InterPro" id="IPR044770">
    <property type="entry name" value="MFS_spinster-like"/>
</dbReference>
<dbReference type="Proteomes" id="UP000198346">
    <property type="component" value="Unassembled WGS sequence"/>
</dbReference>
<organism evidence="8 9">
    <name type="scientific">Amphiplicatus metriothermophilus</name>
    <dbReference type="NCBI Taxonomy" id="1519374"/>
    <lineage>
        <taxon>Bacteria</taxon>
        <taxon>Pseudomonadati</taxon>
        <taxon>Pseudomonadota</taxon>
        <taxon>Alphaproteobacteria</taxon>
        <taxon>Parvularculales</taxon>
        <taxon>Parvularculaceae</taxon>
        <taxon>Amphiplicatus</taxon>
    </lineage>
</organism>
<keyword evidence="5 6" id="KW-0472">Membrane</keyword>
<name>A0A239PVH0_9PROT</name>
<feature type="domain" description="Major facilitator superfamily (MFS) profile" evidence="7">
    <location>
        <begin position="24"/>
        <end position="462"/>
    </location>
</feature>
<feature type="transmembrane region" description="Helical" evidence="6">
    <location>
        <begin position="91"/>
        <end position="110"/>
    </location>
</feature>
<sequence>MSMVQETAAPVPAAAPTRAYRLYVLVLLTAVYTFNFIDRQIIGILSPYIKADLSLADWQLGLLKGFAFAVLYTTLGIPIARLADRYNRVTIISIALALWSGFTAISGAAMNFMHLLIARIGVGVGEAGGSPPSHSLISDYYPKENRAGALAFFAMGIPVGITLAYLGGGWITETLSWRWAFLAVGAPGLLLALLLKLTVREPKRGATEAPGRADAFSAMEAGEPRGAVEKGFLAFSKIMPARARAATFRELATLWRAARHLLSIPTYRLAVVAVTAISFGAYAVGTWIVDFFARSHPGYSMMSVLFWLGVINGTAYAAGTFLGGAMVDRLARRNKAAYGLVPCVALLLHGPFFIGAMWVPDPVWSLILWAPAHLLIGFYLGPSFALAQTLAPVSIRALSTAIFFFILNMIALGLGPTFVGVFSSILIPALGEELALRVALTSVIVSGLIGAGAFYLMSRKVHADWAKATGEAP</sequence>
<dbReference type="AlphaFoldDB" id="A0A239PVH0"/>
<dbReference type="PANTHER" id="PTHR23505:SF79">
    <property type="entry name" value="PROTEIN SPINSTER"/>
    <property type="match status" value="1"/>
</dbReference>
<dbReference type="RefSeq" id="WP_089412656.1">
    <property type="nucleotide sequence ID" value="NZ_FZQA01000004.1"/>
</dbReference>
<dbReference type="InterPro" id="IPR020846">
    <property type="entry name" value="MFS_dom"/>
</dbReference>
<proteinExistence type="predicted"/>
<feature type="transmembrane region" description="Helical" evidence="6">
    <location>
        <begin position="58"/>
        <end position="79"/>
    </location>
</feature>
<dbReference type="InterPro" id="IPR011701">
    <property type="entry name" value="MFS"/>
</dbReference>
<dbReference type="InterPro" id="IPR036259">
    <property type="entry name" value="MFS_trans_sf"/>
</dbReference>
<dbReference type="SUPFAM" id="SSF103473">
    <property type="entry name" value="MFS general substrate transporter"/>
    <property type="match status" value="1"/>
</dbReference>
<feature type="transmembrane region" description="Helical" evidence="6">
    <location>
        <begin position="398"/>
        <end position="422"/>
    </location>
</feature>
<dbReference type="GO" id="GO:0022857">
    <property type="term" value="F:transmembrane transporter activity"/>
    <property type="evidence" value="ECO:0007669"/>
    <property type="project" value="InterPro"/>
</dbReference>
<evidence type="ECO:0000256" key="5">
    <source>
        <dbReference type="ARBA" id="ARBA00023136"/>
    </source>
</evidence>
<evidence type="ECO:0000256" key="4">
    <source>
        <dbReference type="ARBA" id="ARBA00022989"/>
    </source>
</evidence>
<dbReference type="OrthoDB" id="7473300at2"/>
<feature type="transmembrane region" description="Helical" evidence="6">
    <location>
        <begin position="434"/>
        <end position="457"/>
    </location>
</feature>
<keyword evidence="2" id="KW-0813">Transport</keyword>
<feature type="transmembrane region" description="Helical" evidence="6">
    <location>
        <begin position="150"/>
        <end position="171"/>
    </location>
</feature>
<feature type="transmembrane region" description="Helical" evidence="6">
    <location>
        <begin position="20"/>
        <end position="37"/>
    </location>
</feature>
<feature type="transmembrane region" description="Helical" evidence="6">
    <location>
        <begin position="269"/>
        <end position="292"/>
    </location>
</feature>
<feature type="transmembrane region" description="Helical" evidence="6">
    <location>
        <begin position="177"/>
        <end position="195"/>
    </location>
</feature>
<dbReference type="PROSITE" id="PS50850">
    <property type="entry name" value="MFS"/>
    <property type="match status" value="1"/>
</dbReference>
<feature type="transmembrane region" description="Helical" evidence="6">
    <location>
        <begin position="337"/>
        <end position="360"/>
    </location>
</feature>
<evidence type="ECO:0000256" key="6">
    <source>
        <dbReference type="SAM" id="Phobius"/>
    </source>
</evidence>
<evidence type="ECO:0000256" key="2">
    <source>
        <dbReference type="ARBA" id="ARBA00022448"/>
    </source>
</evidence>
<feature type="transmembrane region" description="Helical" evidence="6">
    <location>
        <begin position="304"/>
        <end position="325"/>
    </location>
</feature>
<keyword evidence="4 6" id="KW-1133">Transmembrane helix</keyword>
<evidence type="ECO:0000313" key="8">
    <source>
        <dbReference type="EMBL" id="SNT74170.1"/>
    </source>
</evidence>
<evidence type="ECO:0000256" key="3">
    <source>
        <dbReference type="ARBA" id="ARBA00022692"/>
    </source>
</evidence>
<keyword evidence="3 6" id="KW-0812">Transmembrane</keyword>
<protein>
    <submittedName>
        <fullName evidence="8">Major Facilitator Superfamily protein</fullName>
    </submittedName>
</protein>
<keyword evidence="9" id="KW-1185">Reference proteome</keyword>
<dbReference type="Gene3D" id="1.20.1250.20">
    <property type="entry name" value="MFS general substrate transporter like domains"/>
    <property type="match status" value="1"/>
</dbReference>
<dbReference type="GO" id="GO:0016020">
    <property type="term" value="C:membrane"/>
    <property type="evidence" value="ECO:0007669"/>
    <property type="project" value="UniProtKB-SubCell"/>
</dbReference>